<evidence type="ECO:0000256" key="2">
    <source>
        <dbReference type="ARBA" id="ARBA00012251"/>
    </source>
</evidence>
<evidence type="ECO:0000256" key="6">
    <source>
        <dbReference type="ARBA" id="ARBA00022771"/>
    </source>
</evidence>
<evidence type="ECO:0000256" key="5">
    <source>
        <dbReference type="ARBA" id="ARBA00022737"/>
    </source>
</evidence>
<feature type="region of interest" description="Disordered" evidence="10">
    <location>
        <begin position="212"/>
        <end position="235"/>
    </location>
</feature>
<dbReference type="InterPro" id="IPR031127">
    <property type="entry name" value="E3_UB_ligase_RBR"/>
</dbReference>
<gene>
    <name evidence="12" type="ORF">XDN619_LOCUS19219</name>
</gene>
<comment type="caution">
    <text evidence="12">The sequence shown here is derived from an EMBL/GenBank/DDBJ whole genome shotgun (WGS) entry which is preliminary data.</text>
</comment>
<name>A0A816U3J2_9BILA</name>
<keyword evidence="4" id="KW-0479">Metal-binding</keyword>
<keyword evidence="8" id="KW-0862">Zinc</keyword>
<feature type="region of interest" description="Disordered" evidence="10">
    <location>
        <begin position="105"/>
        <end position="127"/>
    </location>
</feature>
<comment type="catalytic activity">
    <reaction evidence="1">
        <text>[E2 ubiquitin-conjugating enzyme]-S-ubiquitinyl-L-cysteine + [acceptor protein]-L-lysine = [E2 ubiquitin-conjugating enzyme]-L-cysteine + [acceptor protein]-N(6)-ubiquitinyl-L-lysine.</text>
        <dbReference type="EC" id="2.3.2.31"/>
    </reaction>
</comment>
<evidence type="ECO:0000313" key="12">
    <source>
        <dbReference type="EMBL" id="CAF2103866.1"/>
    </source>
</evidence>
<feature type="coiled-coil region" evidence="9">
    <location>
        <begin position="885"/>
        <end position="919"/>
    </location>
</feature>
<evidence type="ECO:0000256" key="8">
    <source>
        <dbReference type="ARBA" id="ARBA00022833"/>
    </source>
</evidence>
<dbReference type="AlphaFoldDB" id="A0A816U3J2"/>
<dbReference type="GO" id="GO:0061630">
    <property type="term" value="F:ubiquitin protein ligase activity"/>
    <property type="evidence" value="ECO:0007669"/>
    <property type="project" value="UniProtKB-EC"/>
</dbReference>
<evidence type="ECO:0000259" key="11">
    <source>
        <dbReference type="PROSITE" id="PS51873"/>
    </source>
</evidence>
<keyword evidence="9" id="KW-0175">Coiled coil</keyword>
<dbReference type="Proteomes" id="UP000663887">
    <property type="component" value="Unassembled WGS sequence"/>
</dbReference>
<dbReference type="InterPro" id="IPR044066">
    <property type="entry name" value="TRIAD_supradom"/>
</dbReference>
<dbReference type="GO" id="GO:0008270">
    <property type="term" value="F:zinc ion binding"/>
    <property type="evidence" value="ECO:0007669"/>
    <property type="project" value="UniProtKB-KW"/>
</dbReference>
<feature type="compositionally biased region" description="Polar residues" evidence="10">
    <location>
        <begin position="1054"/>
        <end position="1073"/>
    </location>
</feature>
<feature type="domain" description="RING-type" evidence="11">
    <location>
        <begin position="711"/>
        <end position="976"/>
    </location>
</feature>
<evidence type="ECO:0000256" key="3">
    <source>
        <dbReference type="ARBA" id="ARBA00022679"/>
    </source>
</evidence>
<dbReference type="SMART" id="SM00647">
    <property type="entry name" value="IBR"/>
    <property type="match status" value="1"/>
</dbReference>
<keyword evidence="3" id="KW-0808">Transferase</keyword>
<reference evidence="12" key="1">
    <citation type="submission" date="2021-02" db="EMBL/GenBank/DDBJ databases">
        <authorList>
            <person name="Nowell W R."/>
        </authorList>
    </citation>
    <scope>NUCLEOTIDE SEQUENCE</scope>
</reference>
<dbReference type="GO" id="GO:0016567">
    <property type="term" value="P:protein ubiquitination"/>
    <property type="evidence" value="ECO:0007669"/>
    <property type="project" value="InterPro"/>
</dbReference>
<evidence type="ECO:0000256" key="7">
    <source>
        <dbReference type="ARBA" id="ARBA00022786"/>
    </source>
</evidence>
<evidence type="ECO:0000256" key="9">
    <source>
        <dbReference type="SAM" id="Coils"/>
    </source>
</evidence>
<protein>
    <recommendedName>
        <fullName evidence="2">RBR-type E3 ubiquitin transferase</fullName>
        <ecNumber evidence="2">2.3.2.31</ecNumber>
    </recommendedName>
</protein>
<evidence type="ECO:0000256" key="1">
    <source>
        <dbReference type="ARBA" id="ARBA00001798"/>
    </source>
</evidence>
<keyword evidence="6" id="KW-0863">Zinc-finger</keyword>
<dbReference type="SUPFAM" id="SSF57850">
    <property type="entry name" value="RING/U-box"/>
    <property type="match status" value="4"/>
</dbReference>
<accession>A0A816U3J2</accession>
<dbReference type="EMBL" id="CAJNRG010008389">
    <property type="protein sequence ID" value="CAF2103866.1"/>
    <property type="molecule type" value="Genomic_DNA"/>
</dbReference>
<keyword evidence="7" id="KW-0833">Ubl conjugation pathway</keyword>
<evidence type="ECO:0000256" key="4">
    <source>
        <dbReference type="ARBA" id="ARBA00022723"/>
    </source>
</evidence>
<keyword evidence="5" id="KW-0677">Repeat</keyword>
<feature type="compositionally biased region" description="Basic and acidic residues" evidence="10">
    <location>
        <begin position="218"/>
        <end position="232"/>
    </location>
</feature>
<evidence type="ECO:0000256" key="10">
    <source>
        <dbReference type="SAM" id="MobiDB-lite"/>
    </source>
</evidence>
<evidence type="ECO:0000313" key="13">
    <source>
        <dbReference type="Proteomes" id="UP000663887"/>
    </source>
</evidence>
<organism evidence="12 13">
    <name type="scientific">Rotaria magnacalcarata</name>
    <dbReference type="NCBI Taxonomy" id="392030"/>
    <lineage>
        <taxon>Eukaryota</taxon>
        <taxon>Metazoa</taxon>
        <taxon>Spiralia</taxon>
        <taxon>Gnathifera</taxon>
        <taxon>Rotifera</taxon>
        <taxon>Eurotatoria</taxon>
        <taxon>Bdelloidea</taxon>
        <taxon>Philodinida</taxon>
        <taxon>Philodinidae</taxon>
        <taxon>Rotaria</taxon>
    </lineage>
</organism>
<dbReference type="PANTHER" id="PTHR11685">
    <property type="entry name" value="RBR FAMILY RING FINGER AND IBR DOMAIN-CONTAINING"/>
    <property type="match status" value="1"/>
</dbReference>
<dbReference type="Pfam" id="PF01485">
    <property type="entry name" value="IBR"/>
    <property type="match status" value="1"/>
</dbReference>
<dbReference type="InterPro" id="IPR002867">
    <property type="entry name" value="IBR_dom"/>
</dbReference>
<feature type="region of interest" description="Disordered" evidence="10">
    <location>
        <begin position="1054"/>
        <end position="1085"/>
    </location>
</feature>
<dbReference type="PROSITE" id="PS51873">
    <property type="entry name" value="TRIAD"/>
    <property type="match status" value="1"/>
</dbReference>
<proteinExistence type="predicted"/>
<dbReference type="CDD" id="cd20335">
    <property type="entry name" value="BRcat_RBR"/>
    <property type="match status" value="1"/>
</dbReference>
<sequence>MESTHFPGYSQCVACNQLIPIKETRQHILNCRPGSSIEKKSCPLCNQQVSIKEYQEHIRICDQQESPPLNSCLSSNKNKCPTCKEFLDNLTNHCQLCDDSDENNIGGYSTPRAQTPPQTMREESMKTNSFKKEKKKRCILCSKDIDQSDYENHISICSDDNSKKVKTSEKIQTPFKEKHTKRCVLCSKEIDESDYEDHVSFCSNDHTSTLSNNHVLNRTKDSNEKSTSHKNDQNQLILSNTKTKKRCILCSNDIDQLDYENHISSCSTDEKISTDQIPITSIQIEQNIEKERNSKAKLKKRCTLCSKDIDQSEYEDHVGSCSDDNHHFNQRSKMNLSTENSFSKNQFSKDNLTISSRCSTSKKQRPRKECILCFELISEEEYEEHIGNCSTEQSNDQHLNINKNKYSKQNNDKKSCTICSKSFDRSEYINHIQSCSPSSSIDSSSENHRHQTTFNYIEKDNKSHSTASSNVIKKSRKDCFVCFKPIDLSQYENHVLECVTQTDHHLPNSLTRKDLKCLTCNCSINKKDGLYREISCHSHHNHCLVCLQRSMEEFVRNGETPVCHKRLCDYQLSKYDISLIPLERRLSDRLLKLVKGQQRPFCSKCRFYVDLNEHFDEHIELCDDLIPCEYCQLPYSFKQLENHARQCQHDPTSQNEKLTNFILTRTKYPFTKDQIRLFIQEQKKNSLSNLDSWSIIEALAVFGPIFPIEIPTRDCDICMEARPYDDIYVFDCSDSHKSCYSCYYQSCQAKMSNGEILTCAICTNPLRDGELNQLRISKEELKKILEYQMRKTFDAYSNRTRGIVKCPNQECSWIAEAEDPNERFRVVCPLCNKEFCSLCNQQYHYRTTCDQLPQITQRWFFWCQTERNRYLTMRAEQDTTYAAQLADFNRKNTENENRNRDLRRRYEELMRDEKYKQENCRLCPSCKRVVQRLEGCDSMICGQDAHGGNVQSGCGAKFNWAQAQQYAAAATNQPRQTIVDLPKPENPVVHHDGVKCDHCQNDVIGIRFDCVHCPSLTFCEKYFNCEFNVKYDILLSIEYNKVEMNLSAQKETLYSQSNSNKDDSSILQSSNETKINENNDNDDDDLILTETNNNKKQGKSNTLLTQTFQQLFGKSSSSLSIISKESNSKDEKLILDQNNTDEQLIDLN</sequence>
<dbReference type="EC" id="2.3.2.31" evidence="2"/>